<evidence type="ECO:0000313" key="2">
    <source>
        <dbReference type="EMBL" id="GGF18551.1"/>
    </source>
</evidence>
<organism evidence="2 3">
    <name type="scientific">Subtercola lobariae</name>
    <dbReference type="NCBI Taxonomy" id="1588641"/>
    <lineage>
        <taxon>Bacteria</taxon>
        <taxon>Bacillati</taxon>
        <taxon>Actinomycetota</taxon>
        <taxon>Actinomycetes</taxon>
        <taxon>Micrococcales</taxon>
        <taxon>Microbacteriaceae</taxon>
        <taxon>Subtercola</taxon>
    </lineage>
</organism>
<gene>
    <name evidence="2" type="ORF">GCM10011399_10250</name>
</gene>
<reference evidence="2 3" key="1">
    <citation type="journal article" date="2014" name="Int. J. Syst. Evol. Microbiol.">
        <title>Complete genome sequence of Corynebacterium casei LMG S-19264T (=DSM 44701T), isolated from a smear-ripened cheese.</title>
        <authorList>
            <consortium name="US DOE Joint Genome Institute (JGI-PGF)"/>
            <person name="Walter F."/>
            <person name="Albersmeier A."/>
            <person name="Kalinowski J."/>
            <person name="Ruckert C."/>
        </authorList>
    </citation>
    <scope>NUCLEOTIDE SEQUENCE [LARGE SCALE GENOMIC DNA]</scope>
    <source>
        <strain evidence="2 3">CGMCC 1.12976</strain>
    </source>
</reference>
<accession>A0A917B3Y0</accession>
<comment type="caution">
    <text evidence="2">The sequence shown here is derived from an EMBL/GenBank/DDBJ whole genome shotgun (WGS) entry which is preliminary data.</text>
</comment>
<dbReference type="RefSeq" id="WP_188674827.1">
    <property type="nucleotide sequence ID" value="NZ_BMGP01000002.1"/>
</dbReference>
<dbReference type="Proteomes" id="UP000598775">
    <property type="component" value="Unassembled WGS sequence"/>
</dbReference>
<feature type="region of interest" description="Disordered" evidence="1">
    <location>
        <begin position="1"/>
        <end position="25"/>
    </location>
</feature>
<dbReference type="AlphaFoldDB" id="A0A917B3Y0"/>
<proteinExistence type="predicted"/>
<evidence type="ECO:0000256" key="1">
    <source>
        <dbReference type="SAM" id="MobiDB-lite"/>
    </source>
</evidence>
<sequence length="189" mass="20113">MHGNKETRTYRLGSGPNGSGTAPSPAEVIDSSIELMNFAWHQAESLRRDVGFGWKLANDAPNCVSDLLRTIASSTVSGDPLPVPNSHSGPFLSVGFDAALAFWGSINRFRRDLGFETIDDLNLALWQVAMADANALSNQAISLLEADLVGGALLRAATGTTPSSRRVFALDVLTFGIADAISLESERHA</sequence>
<evidence type="ECO:0000313" key="3">
    <source>
        <dbReference type="Proteomes" id="UP000598775"/>
    </source>
</evidence>
<dbReference type="EMBL" id="BMGP01000002">
    <property type="protein sequence ID" value="GGF18551.1"/>
    <property type="molecule type" value="Genomic_DNA"/>
</dbReference>
<name>A0A917B3Y0_9MICO</name>
<keyword evidence="3" id="KW-1185">Reference proteome</keyword>
<protein>
    <submittedName>
        <fullName evidence="2">Uncharacterized protein</fullName>
    </submittedName>
</protein>